<dbReference type="KEGG" id="tes:BW730_12670"/>
<protein>
    <submittedName>
        <fullName evidence="3">Uncharacterized protein</fullName>
    </submittedName>
</protein>
<dbReference type="EMBL" id="CP019606">
    <property type="protein sequence ID" value="AQP48231.1"/>
    <property type="molecule type" value="Genomic_DNA"/>
</dbReference>
<evidence type="ECO:0000256" key="2">
    <source>
        <dbReference type="SAM" id="SignalP"/>
    </source>
</evidence>
<keyword evidence="4" id="KW-1185">Reference proteome</keyword>
<sequence length="192" mass="20102">MAAGVAALSWVAVPASACDISPIVDPPPMQERIDEAALVAVVTVVDEYEPIGAHHASYDVDFTTIWKGDPLPGTRIEAKDTSCGNPRFNVGDKILVFNSTISQSYGAWMGDGMSVVPDIEAAVGPGKTAASDPELFEKLNTHVPAPVPVDPLKTLPVAARWALSGLLLLNGTAAIIAIAVARRRRPSPATTP</sequence>
<accession>A0A1Q2CQ32</accession>
<evidence type="ECO:0000256" key="1">
    <source>
        <dbReference type="SAM" id="Phobius"/>
    </source>
</evidence>
<organism evidence="3 4">
    <name type="scientific">Tessaracoccus aquimaris</name>
    <dbReference type="NCBI Taxonomy" id="1332264"/>
    <lineage>
        <taxon>Bacteria</taxon>
        <taxon>Bacillati</taxon>
        <taxon>Actinomycetota</taxon>
        <taxon>Actinomycetes</taxon>
        <taxon>Propionibacteriales</taxon>
        <taxon>Propionibacteriaceae</taxon>
        <taxon>Tessaracoccus</taxon>
    </lineage>
</organism>
<keyword evidence="2" id="KW-0732">Signal</keyword>
<dbReference type="AlphaFoldDB" id="A0A1Q2CQ32"/>
<reference evidence="4" key="1">
    <citation type="submission" date="2017-02" db="EMBL/GenBank/DDBJ databases">
        <title>Tessaracoccus aquaemaris sp. nov., isolated from the intestine of a Korean rockfish, Sebastes schlegelii, in a marine aquaculture pond.</title>
        <authorList>
            <person name="Tak E.J."/>
            <person name="Bae J.-W."/>
        </authorList>
    </citation>
    <scope>NUCLEOTIDE SEQUENCE [LARGE SCALE GENOMIC DNA]</scope>
    <source>
        <strain evidence="4">NSG39</strain>
    </source>
</reference>
<feature type="signal peptide" evidence="2">
    <location>
        <begin position="1"/>
        <end position="17"/>
    </location>
</feature>
<feature type="chain" id="PRO_5038858416" evidence="2">
    <location>
        <begin position="18"/>
        <end position="192"/>
    </location>
</feature>
<keyword evidence="1" id="KW-0472">Membrane</keyword>
<keyword evidence="1" id="KW-0812">Transmembrane</keyword>
<evidence type="ECO:0000313" key="3">
    <source>
        <dbReference type="EMBL" id="AQP48231.1"/>
    </source>
</evidence>
<dbReference type="Proteomes" id="UP000188145">
    <property type="component" value="Chromosome"/>
</dbReference>
<evidence type="ECO:0000313" key="4">
    <source>
        <dbReference type="Proteomes" id="UP000188145"/>
    </source>
</evidence>
<feature type="transmembrane region" description="Helical" evidence="1">
    <location>
        <begin position="161"/>
        <end position="181"/>
    </location>
</feature>
<name>A0A1Q2CQ32_9ACTN</name>
<keyword evidence="1" id="KW-1133">Transmembrane helix</keyword>
<proteinExistence type="predicted"/>
<gene>
    <name evidence="3" type="ORF">BW730_12670</name>
</gene>
<dbReference type="STRING" id="1332264.BW730_12670"/>